<evidence type="ECO:0000256" key="4">
    <source>
        <dbReference type="ARBA" id="ARBA00023136"/>
    </source>
</evidence>
<dbReference type="AlphaFoldDB" id="A0AAD7WTW2"/>
<dbReference type="GO" id="GO:0070062">
    <property type="term" value="C:extracellular exosome"/>
    <property type="evidence" value="ECO:0007669"/>
    <property type="project" value="TreeGrafter"/>
</dbReference>
<sequence>MTTRSSPLPQLHLPYSGYVRGRWGRGEVRVTVQRRYNFKTPPRRPSVGYPAQAYQPQAYPAYTEQPNPAYPNFHPGAADPYAPQPGYQGYAMPPQPQYGWQNAPPMAPLYGEPPKNTVYVVDERRRDDSGDTCLTACWTALCCCCLLDMLT</sequence>
<proteinExistence type="inferred from homology"/>
<reference evidence="6" key="1">
    <citation type="journal article" date="2023" name="Science">
        <title>Genome structures resolve the early diversification of teleost fishes.</title>
        <authorList>
            <person name="Parey E."/>
            <person name="Louis A."/>
            <person name="Montfort J."/>
            <person name="Bouchez O."/>
            <person name="Roques C."/>
            <person name="Iampietro C."/>
            <person name="Lluch J."/>
            <person name="Castinel A."/>
            <person name="Donnadieu C."/>
            <person name="Desvignes T."/>
            <person name="Floi Bucao C."/>
            <person name="Jouanno E."/>
            <person name="Wen M."/>
            <person name="Mejri S."/>
            <person name="Dirks R."/>
            <person name="Jansen H."/>
            <person name="Henkel C."/>
            <person name="Chen W.J."/>
            <person name="Zahm M."/>
            <person name="Cabau C."/>
            <person name="Klopp C."/>
            <person name="Thompson A.W."/>
            <person name="Robinson-Rechavi M."/>
            <person name="Braasch I."/>
            <person name="Lecointre G."/>
            <person name="Bobe J."/>
            <person name="Postlethwait J.H."/>
            <person name="Berthelot C."/>
            <person name="Roest Crollius H."/>
            <person name="Guiguen Y."/>
        </authorList>
    </citation>
    <scope>NUCLEOTIDE SEQUENCE</scope>
    <source>
        <strain evidence="6">NC1722</strain>
    </source>
</reference>
<keyword evidence="7" id="KW-1185">Reference proteome</keyword>
<dbReference type="InterPro" id="IPR043240">
    <property type="entry name" value="CYSTM1-like"/>
</dbReference>
<evidence type="ECO:0000256" key="3">
    <source>
        <dbReference type="ARBA" id="ARBA00013590"/>
    </source>
</evidence>
<evidence type="ECO:0000256" key="2">
    <source>
        <dbReference type="ARBA" id="ARBA00009444"/>
    </source>
</evidence>
<evidence type="ECO:0000256" key="1">
    <source>
        <dbReference type="ARBA" id="ARBA00004370"/>
    </source>
</evidence>
<dbReference type="InterPro" id="IPR028144">
    <property type="entry name" value="CYSTM_dom"/>
</dbReference>
<organism evidence="6 7">
    <name type="scientific">Aldrovandia affinis</name>
    <dbReference type="NCBI Taxonomy" id="143900"/>
    <lineage>
        <taxon>Eukaryota</taxon>
        <taxon>Metazoa</taxon>
        <taxon>Chordata</taxon>
        <taxon>Craniata</taxon>
        <taxon>Vertebrata</taxon>
        <taxon>Euteleostomi</taxon>
        <taxon>Actinopterygii</taxon>
        <taxon>Neopterygii</taxon>
        <taxon>Teleostei</taxon>
        <taxon>Notacanthiformes</taxon>
        <taxon>Halosauridae</taxon>
        <taxon>Aldrovandia</taxon>
    </lineage>
</organism>
<dbReference type="Proteomes" id="UP001221898">
    <property type="component" value="Unassembled WGS sequence"/>
</dbReference>
<accession>A0AAD7WTW2</accession>
<dbReference type="GO" id="GO:0016020">
    <property type="term" value="C:membrane"/>
    <property type="evidence" value="ECO:0007669"/>
    <property type="project" value="UniProtKB-SubCell"/>
</dbReference>
<dbReference type="EMBL" id="JAINUG010000033">
    <property type="protein sequence ID" value="KAJ8408898.1"/>
    <property type="molecule type" value="Genomic_DNA"/>
</dbReference>
<comment type="caution">
    <text evidence="6">The sequence shown here is derived from an EMBL/GenBank/DDBJ whole genome shotgun (WGS) entry which is preliminary data.</text>
</comment>
<keyword evidence="4" id="KW-0472">Membrane</keyword>
<gene>
    <name evidence="6" type="ORF">AAFF_G00247160</name>
</gene>
<protein>
    <recommendedName>
        <fullName evidence="3">Cysteine-rich and transmembrane domain-containing protein 1</fullName>
    </recommendedName>
</protein>
<evidence type="ECO:0000313" key="6">
    <source>
        <dbReference type="EMBL" id="KAJ8408898.1"/>
    </source>
</evidence>
<name>A0AAD7WTW2_9TELE</name>
<dbReference type="PANTHER" id="PTHR47564:SF1">
    <property type="entry name" value="CYSTEINE-RICH AND TRANSMEMBRANE DOMAIN-CONTAINING PROTEIN 1"/>
    <property type="match status" value="1"/>
</dbReference>
<feature type="domain" description="Cysteine-rich transmembrane" evidence="5">
    <location>
        <begin position="118"/>
        <end position="150"/>
    </location>
</feature>
<dbReference type="Pfam" id="PF12734">
    <property type="entry name" value="CYSTM"/>
    <property type="match status" value="1"/>
</dbReference>
<comment type="similarity">
    <text evidence="2">Belongs to the CYSTM1 family.</text>
</comment>
<evidence type="ECO:0000313" key="7">
    <source>
        <dbReference type="Proteomes" id="UP001221898"/>
    </source>
</evidence>
<comment type="subcellular location">
    <subcellularLocation>
        <location evidence="1">Membrane</location>
    </subcellularLocation>
</comment>
<evidence type="ECO:0000259" key="5">
    <source>
        <dbReference type="Pfam" id="PF12734"/>
    </source>
</evidence>
<dbReference type="PANTHER" id="PTHR47564">
    <property type="entry name" value="CYSTEINE-RICH AND TRANSMEMBRANE DOMAIN-CONTAINING PROTEIN 1"/>
    <property type="match status" value="1"/>
</dbReference>